<dbReference type="AlphaFoldDB" id="A0A1I7ZNY0"/>
<reference evidence="2" key="1">
    <citation type="submission" date="2016-11" db="UniProtKB">
        <authorList>
            <consortium name="WormBaseParasite"/>
        </authorList>
    </citation>
    <scope>IDENTIFICATION</scope>
</reference>
<accession>A0A1I7ZNY0</accession>
<proteinExistence type="predicted"/>
<keyword evidence="1" id="KW-1185">Reference proteome</keyword>
<sequence>MDVKEKKTPLVIYNSKMTCTRFYNFDRYVLRDNEFIPMIDYATNVLAQQFAFIGDYYYQAAVRHEKIDSMLPIMEHLLQQRAQHHDDRCLRRFSSSGTILKYEIPLILKAHDNSLEKSMTAQLNSTNIEQWTRTVEQNHTPGIAGDPIFTEFNHHCIIIRTITT</sequence>
<name>A0A1I7ZNY0_9BILA</name>
<evidence type="ECO:0000313" key="2">
    <source>
        <dbReference type="WBParaSite" id="L893_g28327.t1"/>
    </source>
</evidence>
<protein>
    <submittedName>
        <fullName evidence="2">Methyltransf_33 domain-containing protein</fullName>
    </submittedName>
</protein>
<dbReference type="Proteomes" id="UP000095287">
    <property type="component" value="Unplaced"/>
</dbReference>
<organism evidence="1 2">
    <name type="scientific">Steinernema glaseri</name>
    <dbReference type="NCBI Taxonomy" id="37863"/>
    <lineage>
        <taxon>Eukaryota</taxon>
        <taxon>Metazoa</taxon>
        <taxon>Ecdysozoa</taxon>
        <taxon>Nematoda</taxon>
        <taxon>Chromadorea</taxon>
        <taxon>Rhabditida</taxon>
        <taxon>Tylenchina</taxon>
        <taxon>Panagrolaimomorpha</taxon>
        <taxon>Strongyloidoidea</taxon>
        <taxon>Steinernematidae</taxon>
        <taxon>Steinernema</taxon>
    </lineage>
</organism>
<dbReference type="WBParaSite" id="L893_g28327.t1">
    <property type="protein sequence ID" value="L893_g28327.t1"/>
    <property type="gene ID" value="L893_g28327"/>
</dbReference>
<evidence type="ECO:0000313" key="1">
    <source>
        <dbReference type="Proteomes" id="UP000095287"/>
    </source>
</evidence>